<reference evidence="1 2" key="1">
    <citation type="journal article" date="2016" name="Mol. Biol. Evol.">
        <title>Comparative Genomics of Early-Diverging Mushroom-Forming Fungi Provides Insights into the Origins of Lignocellulose Decay Capabilities.</title>
        <authorList>
            <person name="Nagy L.G."/>
            <person name="Riley R."/>
            <person name="Tritt A."/>
            <person name="Adam C."/>
            <person name="Daum C."/>
            <person name="Floudas D."/>
            <person name="Sun H."/>
            <person name="Yadav J.S."/>
            <person name="Pangilinan J."/>
            <person name="Larsson K.H."/>
            <person name="Matsuura K."/>
            <person name="Barry K."/>
            <person name="Labutti K."/>
            <person name="Kuo R."/>
            <person name="Ohm R.A."/>
            <person name="Bhattacharya S.S."/>
            <person name="Shirouzu T."/>
            <person name="Yoshinaga Y."/>
            <person name="Martin F.M."/>
            <person name="Grigoriev I.V."/>
            <person name="Hibbett D.S."/>
        </authorList>
    </citation>
    <scope>NUCLEOTIDE SEQUENCE [LARGE SCALE GENOMIC DNA]</scope>
    <source>
        <strain evidence="1 2">CBS 109695</strain>
    </source>
</reference>
<proteinExistence type="predicted"/>
<name>A0A166IUB2_9AGAM</name>
<dbReference type="AlphaFoldDB" id="A0A166IUB2"/>
<evidence type="ECO:0000313" key="1">
    <source>
        <dbReference type="EMBL" id="KZP20177.1"/>
    </source>
</evidence>
<dbReference type="Proteomes" id="UP000076532">
    <property type="component" value="Unassembled WGS sequence"/>
</dbReference>
<evidence type="ECO:0000313" key="2">
    <source>
        <dbReference type="Proteomes" id="UP000076532"/>
    </source>
</evidence>
<gene>
    <name evidence="1" type="ORF">FIBSPDRAFT_932433</name>
</gene>
<keyword evidence="2" id="KW-1185">Reference proteome</keyword>
<organism evidence="1 2">
    <name type="scientific">Athelia psychrophila</name>
    <dbReference type="NCBI Taxonomy" id="1759441"/>
    <lineage>
        <taxon>Eukaryota</taxon>
        <taxon>Fungi</taxon>
        <taxon>Dikarya</taxon>
        <taxon>Basidiomycota</taxon>
        <taxon>Agaricomycotina</taxon>
        <taxon>Agaricomycetes</taxon>
        <taxon>Agaricomycetidae</taxon>
        <taxon>Atheliales</taxon>
        <taxon>Atheliaceae</taxon>
        <taxon>Athelia</taxon>
    </lineage>
</organism>
<accession>A0A166IUB2</accession>
<protein>
    <submittedName>
        <fullName evidence="1">Uncharacterized protein</fullName>
    </submittedName>
</protein>
<sequence>MSLNISTTGSAPARRSRIPTRLRHVKQFEKFFNQCDEETTLDAKLYLQSRDSTPKTNDAFSSECIVEIILTPATPIDLSIPYFAAIEVDEELLSPSWEASTPMDEWDDFEDITEAIESKTSECIVQIVITPATPIDQSIPYFDDIEIDEERLSPYWEASTSMDDSDDFEEITEVIESNSSECIVQIIITPATPVDQSNPYFDDIEVDEELLSPCWEPSSPTNESDAFEDSETIAGDIEQEGDEKVLGIHYLSDSESLQLKSMTFYDDLGTPENEWESSVTVLGDTKEEDEEQVHIVDSIDDTLLSKSELIQIIIMRLNNYC</sequence>
<dbReference type="EMBL" id="KV417557">
    <property type="protein sequence ID" value="KZP20177.1"/>
    <property type="molecule type" value="Genomic_DNA"/>
</dbReference>